<organism evidence="1">
    <name type="scientific">marine sediment metagenome</name>
    <dbReference type="NCBI Taxonomy" id="412755"/>
    <lineage>
        <taxon>unclassified sequences</taxon>
        <taxon>metagenomes</taxon>
        <taxon>ecological metagenomes</taxon>
    </lineage>
</organism>
<dbReference type="SUPFAM" id="SSF101478">
    <property type="entry name" value="ADP-ribosylglycohydrolase"/>
    <property type="match status" value="1"/>
</dbReference>
<dbReference type="InterPro" id="IPR005502">
    <property type="entry name" value="Ribosyl_crysJ1"/>
</dbReference>
<evidence type="ECO:0008006" key="2">
    <source>
        <dbReference type="Google" id="ProtNLM"/>
    </source>
</evidence>
<sequence>NDTDTTAAVAGGLAGLYYGFKAIPEIWVNQLARKGEIFQLVDRLNNVIGFYKY</sequence>
<dbReference type="Gene3D" id="1.10.4080.10">
    <property type="entry name" value="ADP-ribosylation/Crystallin J1"/>
    <property type="match status" value="1"/>
</dbReference>
<reference evidence="1" key="1">
    <citation type="journal article" date="2014" name="Front. Microbiol.">
        <title>High frequency of phylogenetically diverse reductive dehalogenase-homologous genes in deep subseafloor sedimentary metagenomes.</title>
        <authorList>
            <person name="Kawai M."/>
            <person name="Futagami T."/>
            <person name="Toyoda A."/>
            <person name="Takaki Y."/>
            <person name="Nishi S."/>
            <person name="Hori S."/>
            <person name="Arai W."/>
            <person name="Tsubouchi T."/>
            <person name="Morono Y."/>
            <person name="Uchiyama I."/>
            <person name="Ito T."/>
            <person name="Fujiyama A."/>
            <person name="Inagaki F."/>
            <person name="Takami H."/>
        </authorList>
    </citation>
    <scope>NUCLEOTIDE SEQUENCE</scope>
    <source>
        <strain evidence="1">Expedition CK06-06</strain>
    </source>
</reference>
<dbReference type="InterPro" id="IPR036705">
    <property type="entry name" value="Ribosyl_crysJ1_sf"/>
</dbReference>
<proteinExistence type="predicted"/>
<dbReference type="EMBL" id="BARU01005995">
    <property type="protein sequence ID" value="GAH43997.1"/>
    <property type="molecule type" value="Genomic_DNA"/>
</dbReference>
<name>X1FGC6_9ZZZZ</name>
<dbReference type="AlphaFoldDB" id="X1FGC6"/>
<gene>
    <name evidence="1" type="ORF">S03H2_11771</name>
</gene>
<dbReference type="Pfam" id="PF03747">
    <property type="entry name" value="ADP_ribosyl_GH"/>
    <property type="match status" value="1"/>
</dbReference>
<evidence type="ECO:0000313" key="1">
    <source>
        <dbReference type="EMBL" id="GAH43997.1"/>
    </source>
</evidence>
<accession>X1FGC6</accession>
<comment type="caution">
    <text evidence="1">The sequence shown here is derived from an EMBL/GenBank/DDBJ whole genome shotgun (WGS) entry which is preliminary data.</text>
</comment>
<protein>
    <recommendedName>
        <fullName evidence="2">ADP-ribosylglycohydrolase</fullName>
    </recommendedName>
</protein>
<feature type="non-terminal residue" evidence="1">
    <location>
        <position position="1"/>
    </location>
</feature>